<dbReference type="Proteomes" id="UP001057520">
    <property type="component" value="Chromosome"/>
</dbReference>
<accession>A0ABY4ZPU1</accession>
<dbReference type="EMBL" id="CP096040">
    <property type="protein sequence ID" value="USQ94555.1"/>
    <property type="molecule type" value="Genomic_DNA"/>
</dbReference>
<organism evidence="1 2">
    <name type="scientific">Caulobacter segnis</name>
    <dbReference type="NCBI Taxonomy" id="88688"/>
    <lineage>
        <taxon>Bacteria</taxon>
        <taxon>Pseudomonadati</taxon>
        <taxon>Pseudomonadota</taxon>
        <taxon>Alphaproteobacteria</taxon>
        <taxon>Caulobacterales</taxon>
        <taxon>Caulobacteraceae</taxon>
        <taxon>Caulobacter</taxon>
    </lineage>
</organism>
<reference evidence="1 2" key="1">
    <citation type="submission" date="2022-04" db="EMBL/GenBank/DDBJ databases">
        <title>Genome sequence of soybean root-associated Caulobacter segnis RL271.</title>
        <authorList>
            <person name="Longley R."/>
            <person name="Bonito G."/>
            <person name="Trigodet F."/>
            <person name="Crosson S."/>
            <person name="Fiebig A."/>
        </authorList>
    </citation>
    <scope>NUCLEOTIDE SEQUENCE [LARGE SCALE GENOMIC DNA]</scope>
    <source>
        <strain evidence="1 2">RL271</strain>
    </source>
</reference>
<name>A0ABY4ZPU1_9CAUL</name>
<proteinExistence type="predicted"/>
<protein>
    <submittedName>
        <fullName evidence="1">Uncharacterized protein</fullName>
    </submittedName>
</protein>
<sequence>MDKLKSTISYKQFDAPRPADAHTWPVIEKMARAKSAIASGEKATPVALAPIVAPVVAPPEAAAPRIAESSLFDRLHAEGRPRIETGEVEAHTSARFSRYATAKTVDDAPQALSAIFERIGRKAR</sequence>
<evidence type="ECO:0000313" key="1">
    <source>
        <dbReference type="EMBL" id="USQ94555.1"/>
    </source>
</evidence>
<gene>
    <name evidence="1" type="ORF">MZV50_18480</name>
</gene>
<keyword evidence="2" id="KW-1185">Reference proteome</keyword>
<evidence type="ECO:0000313" key="2">
    <source>
        <dbReference type="Proteomes" id="UP001057520"/>
    </source>
</evidence>